<proteinExistence type="predicted"/>
<dbReference type="EMBL" id="CP011209">
    <property type="protein sequence ID" value="AKM78494.1"/>
    <property type="molecule type" value="Genomic_DNA"/>
</dbReference>
<organism evidence="1 2">
    <name type="scientific">Candidatus Wolfebacteria bacterium GW2011_GWB1_47_1</name>
    <dbReference type="NCBI Taxonomy" id="1619007"/>
    <lineage>
        <taxon>Bacteria</taxon>
        <taxon>Candidatus Wolfeibacteriota</taxon>
    </lineage>
</organism>
<dbReference type="GO" id="GO:0005840">
    <property type="term" value="C:ribosome"/>
    <property type="evidence" value="ECO:0007669"/>
    <property type="project" value="InterPro"/>
</dbReference>
<dbReference type="GO" id="GO:0003735">
    <property type="term" value="F:structural constituent of ribosome"/>
    <property type="evidence" value="ECO:0007669"/>
    <property type="project" value="InterPro"/>
</dbReference>
<evidence type="ECO:0000313" key="1">
    <source>
        <dbReference type="EMBL" id="AKM78494.1"/>
    </source>
</evidence>
<gene>
    <name evidence="1" type="ORF">UX70_C0001G0783</name>
</gene>
<reference evidence="1 2" key="1">
    <citation type="journal article" date="2015" name="Nature">
        <title>rRNA introns, odd ribosomes, and small enigmatic genomes across a large radiation of phyla.</title>
        <authorList>
            <person name="Brown C.T."/>
            <person name="Hug L.A."/>
            <person name="Thomas B.C."/>
            <person name="Sharon I."/>
            <person name="Castelle C.J."/>
            <person name="Singh A."/>
            <person name="Wilkins M.J."/>
            <person name="Williams K.H."/>
            <person name="Banfield J.F."/>
        </authorList>
    </citation>
    <scope>NUCLEOTIDE SEQUENCE [LARGE SCALE GENOMIC DNA]</scope>
</reference>
<dbReference type="GO" id="GO:0006412">
    <property type="term" value="P:translation"/>
    <property type="evidence" value="ECO:0007669"/>
    <property type="project" value="InterPro"/>
</dbReference>
<name>A0A0G4ASF2_9BACT</name>
<dbReference type="AlphaFoldDB" id="A0A0G4ASF2"/>
<evidence type="ECO:0000313" key="2">
    <source>
        <dbReference type="Proteomes" id="UP000035656"/>
    </source>
</evidence>
<dbReference type="KEGG" id="pwo:UX70_C0001G0783"/>
<dbReference type="STRING" id="1619007.UX70_C0001G0783"/>
<dbReference type="Proteomes" id="UP000035656">
    <property type="component" value="Chromosome"/>
</dbReference>
<dbReference type="PROSITE" id="PS00962">
    <property type="entry name" value="RIBOSOMAL_S2_1"/>
    <property type="match status" value="1"/>
</dbReference>
<dbReference type="InterPro" id="IPR018130">
    <property type="entry name" value="Ribosomal_uS2_CS"/>
</dbReference>
<sequence length="82" mass="9386">MENTLALVICFLFVYSANAHFGQKVYNSMGIINASNRRIDRIVIPAKAGMTHTFSATAHKCLLLSEMCVRYTLFDEVSKYWY</sequence>
<protein>
    <submittedName>
        <fullName evidence="1">Uncharacterized protein</fullName>
    </submittedName>
</protein>
<accession>A0A0G4ASF2</accession>